<comment type="caution">
    <text evidence="2">The sequence shown here is derived from an EMBL/GenBank/DDBJ whole genome shotgun (WGS) entry which is preliminary data.</text>
</comment>
<accession>U7QMT6</accession>
<keyword evidence="3" id="KW-1185">Reference proteome</keyword>
<dbReference type="EMBL" id="AUZM01000009">
    <property type="protein sequence ID" value="ERT08587.1"/>
    <property type="molecule type" value="Genomic_DNA"/>
</dbReference>
<protein>
    <submittedName>
        <fullName evidence="2">Uncharacterized protein</fullName>
    </submittedName>
</protein>
<proteinExistence type="predicted"/>
<evidence type="ECO:0000313" key="2">
    <source>
        <dbReference type="EMBL" id="ERT08587.1"/>
    </source>
</evidence>
<organism evidence="2 3">
    <name type="scientific">Lyngbya aestuarii BL J</name>
    <dbReference type="NCBI Taxonomy" id="1348334"/>
    <lineage>
        <taxon>Bacteria</taxon>
        <taxon>Bacillati</taxon>
        <taxon>Cyanobacteriota</taxon>
        <taxon>Cyanophyceae</taxon>
        <taxon>Oscillatoriophycideae</taxon>
        <taxon>Oscillatoriales</taxon>
        <taxon>Microcoleaceae</taxon>
        <taxon>Lyngbya</taxon>
    </lineage>
</organism>
<dbReference type="OrthoDB" id="5486144at2"/>
<evidence type="ECO:0000313" key="3">
    <source>
        <dbReference type="Proteomes" id="UP000017127"/>
    </source>
</evidence>
<dbReference type="PATRIC" id="fig|1348334.3.peg.1368"/>
<dbReference type="AlphaFoldDB" id="U7QMT6"/>
<name>U7QMT6_9CYAN</name>
<dbReference type="Proteomes" id="UP000017127">
    <property type="component" value="Unassembled WGS sequence"/>
</dbReference>
<sequence>MATQRGISVEEARSQVTVSQDVNMVMIVQVPLKHQELEYFSYLFESNFSTTEMLTISRCIGTVESSDVEDAVIGHGEDEGEHLELGGYKLERDERYPIRVTVQFYKATSNGIVDDEDLENIHQCIEAAYNSADYIGSLVVGTLEKGELGMGEARPTQPAPSSDAVLSPPKDFLEVVNPFEPHQQPKTIAMS</sequence>
<feature type="region of interest" description="Disordered" evidence="1">
    <location>
        <begin position="149"/>
        <end position="168"/>
    </location>
</feature>
<evidence type="ECO:0000256" key="1">
    <source>
        <dbReference type="SAM" id="MobiDB-lite"/>
    </source>
</evidence>
<reference evidence="2 3" key="1">
    <citation type="journal article" date="2013" name="Front. Microbiol.">
        <title>Comparative genomic analyses of the cyanobacterium, Lyngbya aestuarii BL J, a powerful hydrogen producer.</title>
        <authorList>
            <person name="Kothari A."/>
            <person name="Vaughn M."/>
            <person name="Garcia-Pichel F."/>
        </authorList>
    </citation>
    <scope>NUCLEOTIDE SEQUENCE [LARGE SCALE GENOMIC DNA]</scope>
    <source>
        <strain evidence="2 3">BL J</strain>
    </source>
</reference>
<dbReference type="RefSeq" id="WP_023065180.1">
    <property type="nucleotide sequence ID" value="NZ_AUZM01000009.1"/>
</dbReference>
<gene>
    <name evidence="2" type="ORF">M595_1403</name>
</gene>